<accession>A0ABS2R865</accession>
<evidence type="ECO:0000313" key="3">
    <source>
        <dbReference type="Proteomes" id="UP000823485"/>
    </source>
</evidence>
<sequence>MNSGRLLWTRVLENGKHKLKTMRAVMDWTIIVYFVIPSIVIGFFIYRSWWLEMPGWIQHIPFSFLFIGSFFLLWNSHFRTYVREADTIFLMKKERLFIGLKKGGILFSYTFEILTAGLLALLIAPFWFQHYGFTGLQLLSFCISWITLKWLVMAVSGRLDVQLRGLISILRNIPLVIGAGAIWYVSFLAFEHGAILLIILISLLNTVGSIVLNYPRFTSIHTFEQDLAIDEREKRKHTEFVLGMSSDIEKLPKLGTVRKNPRLYSKSNRLFKKRTEMVGYLELFIKVTTRNTEYFWGYIRIIGVTVAALVMLPPLWMKLGITACGFFTVVAWSGSVWHKVVGSHPFTKLYSGKDGYYKGKNVVTTALAVPFTVICLAYFFAIQYVQKVFPLFLNG</sequence>
<feature type="transmembrane region" description="Helical" evidence="1">
    <location>
        <begin position="56"/>
        <end position="74"/>
    </location>
</feature>
<gene>
    <name evidence="2" type="ORF">JOC94_002827</name>
</gene>
<name>A0ABS2R865_9BACI</name>
<dbReference type="RefSeq" id="WP_077111918.1">
    <property type="nucleotide sequence ID" value="NZ_JAFBFH010000019.1"/>
</dbReference>
<dbReference type="Pfam" id="PF05975">
    <property type="entry name" value="EcsB"/>
    <property type="match status" value="1"/>
</dbReference>
<keyword evidence="3" id="KW-1185">Reference proteome</keyword>
<keyword evidence="1" id="KW-0472">Membrane</keyword>
<feature type="transmembrane region" description="Helical" evidence="1">
    <location>
        <begin position="294"/>
        <end position="313"/>
    </location>
</feature>
<keyword evidence="1" id="KW-0812">Transmembrane</keyword>
<feature type="transmembrane region" description="Helical" evidence="1">
    <location>
        <begin position="193"/>
        <end position="214"/>
    </location>
</feature>
<dbReference type="Proteomes" id="UP000823485">
    <property type="component" value="Unassembled WGS sequence"/>
</dbReference>
<feature type="transmembrane region" description="Helical" evidence="1">
    <location>
        <begin position="134"/>
        <end position="157"/>
    </location>
</feature>
<feature type="transmembrane region" description="Helical" evidence="1">
    <location>
        <begin position="362"/>
        <end position="385"/>
    </location>
</feature>
<feature type="transmembrane region" description="Helical" evidence="1">
    <location>
        <begin position="169"/>
        <end position="187"/>
    </location>
</feature>
<proteinExistence type="predicted"/>
<feature type="transmembrane region" description="Helical" evidence="1">
    <location>
        <begin position="105"/>
        <end position="128"/>
    </location>
</feature>
<keyword evidence="1" id="KW-1133">Transmembrane helix</keyword>
<organism evidence="2 3">
    <name type="scientific">Siminovitchia thermophila</name>
    <dbReference type="NCBI Taxonomy" id="1245522"/>
    <lineage>
        <taxon>Bacteria</taxon>
        <taxon>Bacillati</taxon>
        <taxon>Bacillota</taxon>
        <taxon>Bacilli</taxon>
        <taxon>Bacillales</taxon>
        <taxon>Bacillaceae</taxon>
        <taxon>Siminovitchia</taxon>
    </lineage>
</organism>
<feature type="transmembrane region" description="Helical" evidence="1">
    <location>
        <begin position="28"/>
        <end position="50"/>
    </location>
</feature>
<dbReference type="EMBL" id="JAFBFH010000019">
    <property type="protein sequence ID" value="MBM7715838.1"/>
    <property type="molecule type" value="Genomic_DNA"/>
</dbReference>
<protein>
    <submittedName>
        <fullName evidence="2">ABC-2 type transport system permease protein</fullName>
    </submittedName>
</protein>
<evidence type="ECO:0000256" key="1">
    <source>
        <dbReference type="SAM" id="Phobius"/>
    </source>
</evidence>
<reference evidence="2 3" key="1">
    <citation type="submission" date="2021-01" db="EMBL/GenBank/DDBJ databases">
        <title>Genomic Encyclopedia of Type Strains, Phase IV (KMG-IV): sequencing the most valuable type-strain genomes for metagenomic binning, comparative biology and taxonomic classification.</title>
        <authorList>
            <person name="Goeker M."/>
        </authorList>
    </citation>
    <scope>NUCLEOTIDE SEQUENCE [LARGE SCALE GENOMIC DNA]</scope>
    <source>
        <strain evidence="2 3">DSM 105453</strain>
    </source>
</reference>
<evidence type="ECO:0000313" key="2">
    <source>
        <dbReference type="EMBL" id="MBM7715838.1"/>
    </source>
</evidence>
<dbReference type="InterPro" id="IPR010288">
    <property type="entry name" value="EcsB_ABC"/>
</dbReference>
<comment type="caution">
    <text evidence="2">The sequence shown here is derived from an EMBL/GenBank/DDBJ whole genome shotgun (WGS) entry which is preliminary data.</text>
</comment>
<feature type="transmembrane region" description="Helical" evidence="1">
    <location>
        <begin position="319"/>
        <end position="341"/>
    </location>
</feature>